<dbReference type="Proteomes" id="UP001056535">
    <property type="component" value="Chromosome"/>
</dbReference>
<dbReference type="GO" id="GO:0016757">
    <property type="term" value="F:glycosyltransferase activity"/>
    <property type="evidence" value="ECO:0007669"/>
    <property type="project" value="UniProtKB-KW"/>
</dbReference>
<reference evidence="1" key="1">
    <citation type="submission" date="2022-06" db="EMBL/GenBank/DDBJ databases">
        <title>Ornithinimicrobium JY.X270.</title>
        <authorList>
            <person name="Huang Y."/>
        </authorList>
    </citation>
    <scope>NUCLEOTIDE SEQUENCE</scope>
    <source>
        <strain evidence="1">JY.X270</strain>
    </source>
</reference>
<keyword evidence="1" id="KW-0328">Glycosyltransferase</keyword>
<dbReference type="Gene3D" id="3.40.50.2000">
    <property type="entry name" value="Glycogen Phosphorylase B"/>
    <property type="match status" value="1"/>
</dbReference>
<organism evidence="1 2">
    <name type="scientific">Ornithinimicrobium cryptoxanthini</name>
    <dbReference type="NCBI Taxonomy" id="2934161"/>
    <lineage>
        <taxon>Bacteria</taxon>
        <taxon>Bacillati</taxon>
        <taxon>Actinomycetota</taxon>
        <taxon>Actinomycetes</taxon>
        <taxon>Micrococcales</taxon>
        <taxon>Ornithinimicrobiaceae</taxon>
        <taxon>Ornithinimicrobium</taxon>
    </lineage>
</organism>
<dbReference type="SUPFAM" id="SSF53756">
    <property type="entry name" value="UDP-Glycosyltransferase/glycogen phosphorylase"/>
    <property type="match status" value="1"/>
</dbReference>
<evidence type="ECO:0000313" key="2">
    <source>
        <dbReference type="Proteomes" id="UP001056535"/>
    </source>
</evidence>
<keyword evidence="2" id="KW-1185">Reference proteome</keyword>
<dbReference type="EMBL" id="CP099490">
    <property type="protein sequence ID" value="USQ77681.1"/>
    <property type="molecule type" value="Genomic_DNA"/>
</dbReference>
<keyword evidence="1" id="KW-0808">Transferase</keyword>
<dbReference type="EC" id="2.4.-.-" evidence="1"/>
<accession>A0ABY4YLM1</accession>
<gene>
    <name evidence="1" type="ORF">NF557_07210</name>
</gene>
<protein>
    <submittedName>
        <fullName evidence="1">Glycosyltransferase</fullName>
        <ecNumber evidence="1">2.4.-.-</ecNumber>
    </submittedName>
</protein>
<sequence>MVGERPSLLIISYSPLYRDARLLRQIRHFTPDYDVTTCGYGQAPEGVVDHIRIPDDIIYWHKDRKAMIARLYQRAYDTAPVTRWLRERLTPGQFDVILANDVDTVPLAVTLEPRGGVHADLHEFSSRQKEESRIWRWAVAPYYRHLVRRWVTRADSATTVGEGLARQYQSEFGVACGVVVNAPPYAELSPAPVSWPPRLVHAGNGVAARLEVMLEAMSQVTNGSSLDLYLIDQGNGYVPALRERFADSDRVRIHDPVPTAEIVSTLNAYDAGVYSLPPISFNFRWAMPNKFFDFVQARLALVIGPSPEMAGLVEKHHLGVVAQDFTPEAFAAAINALTPQALAAAKAASDKAARVLCAEEQVHGWAEPVAALAARAQR</sequence>
<dbReference type="RefSeq" id="WP_252623080.1">
    <property type="nucleotide sequence ID" value="NZ_CP099490.1"/>
</dbReference>
<name>A0ABY4YLM1_9MICO</name>
<proteinExistence type="predicted"/>
<evidence type="ECO:0000313" key="1">
    <source>
        <dbReference type="EMBL" id="USQ77681.1"/>
    </source>
</evidence>